<dbReference type="AlphaFoldDB" id="A0A6A4GPA8"/>
<feature type="region of interest" description="Disordered" evidence="1">
    <location>
        <begin position="891"/>
        <end position="914"/>
    </location>
</feature>
<feature type="compositionally biased region" description="Polar residues" evidence="1">
    <location>
        <begin position="23"/>
        <end position="41"/>
    </location>
</feature>
<feature type="compositionally biased region" description="Acidic residues" evidence="1">
    <location>
        <begin position="847"/>
        <end position="861"/>
    </location>
</feature>
<dbReference type="OrthoDB" id="3056576at2759"/>
<feature type="domain" description="CxC2-like cysteine cluster KDZ transposase-associated" evidence="2">
    <location>
        <begin position="166"/>
        <end position="261"/>
    </location>
</feature>
<sequence length="1095" mass="124320">MSKNKRLKQMARDTKTFAGLSAPRQTMTFVNGSRSTTQTTIIGPPSTSQKPSPRPPPPQAMAPLIESTEPMEVDDEEPSPDFSEETRSKRAKLLADYSEIFPVAAKLLMMKEADVRIGTPSRLYVGRAGSMLTSITLFHWAEVWSHERGYFVRQDISVLLDSDYGIPLGHDGERCPKASKAILMTVVDLNGVHATKITTCQCGDNGRWRQLFDADLFPATVAEPQTAFTFRLLRDWQIMTLQSKITAYHYIRALRRLTDNVFTGNVPDPYKQFMFVTRIWPLLEAEKRFGRLHGDGMNELFPRRPKGNLMLYCPACPEPDVNMESGWERTPSHLCHLHSLKRTVDGNFKTGNYDKKNDTNDVSLFGGRAYMPSEQRYQHYLETKTTCNHLNVANGVNRAKFKNQRITGNINVQCEHIFVRSSVDMTYGERHALVDLAMELDLEAAIFDKGHEPTYHKRFAYQIDKSRWLIPACHVKGHGPGCVPLYCYVYKPCTSHFHAETAEYGWAVFNGVGPSVLQMNPGHRIDTLVIHYGDWNWRKTVGLARQLVKDLNHAKKHAWSAMDRSPRVDPRNKRSVISVYEHNHEKAPTLKALVDRLMSSKDTITVSSGDVKVGAAVSWLQEGLALAQLQARIRRIAKTCKANPTTEVRSRRTKLSTRIDKWRKEQTRFMRSIAPQLVGQSAEEPEDRCLFLPSDFSASDRQKFRLLGLGNKQVQMLEVALGDIINTLQTTCKTLTAAYERKIKHARGQDANTRSNQEIRSIEAKRETLIADYMLFRDALHALGALDEVKWRPLTAKDTFRKSTEKRRTPGDSQVTEGNLWNMTRAGFSTSDPKIAGGLLFEHGNVGEDEDEDDEGGDTSEDPIFNVNDLKYLGTRMTIREARPRKAVLKVNTPDPNKTRTEQQSENPGVPPEGWIWSSGRLKNMSATEIEAWEETNDRIQWFRAEADFERWQECVESLHAEFTRVIARFAKDRDSWATLATKYTPTAGHVAYAKEHADMFESLRVDAEMKFRHAQLDFLKTSAGETLADRVLLWRANQETAFGFDRWASRPAFVDPTIHVHGGDTREPPSEDEADDDTPTGSKRKLRTEEPGVV</sequence>
<gene>
    <name evidence="3" type="ORF">BT96DRAFT_1005474</name>
</gene>
<feature type="region of interest" description="Disordered" evidence="1">
    <location>
        <begin position="1059"/>
        <end position="1095"/>
    </location>
</feature>
<evidence type="ECO:0000259" key="2">
    <source>
        <dbReference type="Pfam" id="PF18803"/>
    </source>
</evidence>
<name>A0A6A4GPA8_9AGAR</name>
<reference evidence="3" key="1">
    <citation type="journal article" date="2019" name="Environ. Microbiol.">
        <title>Fungal ecological strategies reflected in gene transcription - a case study of two litter decomposers.</title>
        <authorList>
            <person name="Barbi F."/>
            <person name="Kohler A."/>
            <person name="Barry K."/>
            <person name="Baskaran P."/>
            <person name="Daum C."/>
            <person name="Fauchery L."/>
            <person name="Ihrmark K."/>
            <person name="Kuo A."/>
            <person name="LaButti K."/>
            <person name="Lipzen A."/>
            <person name="Morin E."/>
            <person name="Grigoriev I.V."/>
            <person name="Henrissat B."/>
            <person name="Lindahl B."/>
            <person name="Martin F."/>
        </authorList>
    </citation>
    <scope>NUCLEOTIDE SEQUENCE</scope>
    <source>
        <strain evidence="3">JB14</strain>
    </source>
</reference>
<dbReference type="InterPro" id="IPR040521">
    <property type="entry name" value="KDZ"/>
</dbReference>
<evidence type="ECO:0000256" key="1">
    <source>
        <dbReference type="SAM" id="MobiDB-lite"/>
    </source>
</evidence>
<accession>A0A6A4GPA8</accession>
<protein>
    <recommendedName>
        <fullName evidence="2">CxC2-like cysteine cluster KDZ transposase-associated domain-containing protein</fullName>
    </recommendedName>
</protein>
<evidence type="ECO:0000313" key="3">
    <source>
        <dbReference type="EMBL" id="KAE9387065.1"/>
    </source>
</evidence>
<feature type="region of interest" description="Disordered" evidence="1">
    <location>
        <begin position="1"/>
        <end position="64"/>
    </location>
</feature>
<dbReference type="EMBL" id="ML769826">
    <property type="protein sequence ID" value="KAE9387065.1"/>
    <property type="molecule type" value="Genomic_DNA"/>
</dbReference>
<feature type="region of interest" description="Disordered" evidence="1">
    <location>
        <begin position="844"/>
        <end position="865"/>
    </location>
</feature>
<dbReference type="Pfam" id="PF18758">
    <property type="entry name" value="KDZ"/>
    <property type="match status" value="1"/>
</dbReference>
<dbReference type="Proteomes" id="UP000799118">
    <property type="component" value="Unassembled WGS sequence"/>
</dbReference>
<organism evidence="3 4">
    <name type="scientific">Gymnopus androsaceus JB14</name>
    <dbReference type="NCBI Taxonomy" id="1447944"/>
    <lineage>
        <taxon>Eukaryota</taxon>
        <taxon>Fungi</taxon>
        <taxon>Dikarya</taxon>
        <taxon>Basidiomycota</taxon>
        <taxon>Agaricomycotina</taxon>
        <taxon>Agaricomycetes</taxon>
        <taxon>Agaricomycetidae</taxon>
        <taxon>Agaricales</taxon>
        <taxon>Marasmiineae</taxon>
        <taxon>Omphalotaceae</taxon>
        <taxon>Gymnopus</taxon>
    </lineage>
</organism>
<keyword evidence="4" id="KW-1185">Reference proteome</keyword>
<dbReference type="Pfam" id="PF18803">
    <property type="entry name" value="CxC2"/>
    <property type="match status" value="1"/>
</dbReference>
<dbReference type="InterPro" id="IPR041457">
    <property type="entry name" value="CxC2_KDZ-assoc"/>
</dbReference>
<proteinExistence type="predicted"/>
<evidence type="ECO:0000313" key="4">
    <source>
        <dbReference type="Proteomes" id="UP000799118"/>
    </source>
</evidence>